<dbReference type="InterPro" id="IPR009057">
    <property type="entry name" value="Homeodomain-like_sf"/>
</dbReference>
<dbReference type="InterPro" id="IPR050109">
    <property type="entry name" value="HTH-type_TetR-like_transc_reg"/>
</dbReference>
<keyword evidence="2 4" id="KW-0238">DNA-binding</keyword>
<dbReference type="Proteomes" id="UP001369736">
    <property type="component" value="Unassembled WGS sequence"/>
</dbReference>
<keyword evidence="3" id="KW-0804">Transcription</keyword>
<evidence type="ECO:0000256" key="3">
    <source>
        <dbReference type="ARBA" id="ARBA00023163"/>
    </source>
</evidence>
<dbReference type="PRINTS" id="PR00455">
    <property type="entry name" value="HTHTETR"/>
</dbReference>
<feature type="DNA-binding region" description="H-T-H motif" evidence="4">
    <location>
        <begin position="36"/>
        <end position="55"/>
    </location>
</feature>
<feature type="domain" description="HTH tetR-type" evidence="5">
    <location>
        <begin position="13"/>
        <end position="73"/>
    </location>
</feature>
<sequence length="201" mass="21681">MPRVTSPRAEATAATRAGLVEAATALFAERGFAETSIDDVAAVAGMTKGAVYHHFAGKAALFEAVFSARETEVHERLAQALEDAPDLLTGARTALATFLEACSEPRYGRIVFRDGPLALGWERWRECERDYAYAFIARVLDGLAREGSLVRPPGASYPTLVLGMLSSAGQLLGQAPPEQHPALREELLGFFDQVLTGMTRT</sequence>
<evidence type="ECO:0000256" key="1">
    <source>
        <dbReference type="ARBA" id="ARBA00023015"/>
    </source>
</evidence>
<dbReference type="SUPFAM" id="SSF46689">
    <property type="entry name" value="Homeodomain-like"/>
    <property type="match status" value="1"/>
</dbReference>
<evidence type="ECO:0000256" key="2">
    <source>
        <dbReference type="ARBA" id="ARBA00023125"/>
    </source>
</evidence>
<dbReference type="RefSeq" id="WP_337699523.1">
    <property type="nucleotide sequence ID" value="NZ_JBBEGM010000001.1"/>
</dbReference>
<evidence type="ECO:0000313" key="7">
    <source>
        <dbReference type="Proteomes" id="UP001369736"/>
    </source>
</evidence>
<name>A0ABU8LZH6_9PSEU</name>
<dbReference type="EMBL" id="JBBEGM010000001">
    <property type="protein sequence ID" value="MEJ2860201.1"/>
    <property type="molecule type" value="Genomic_DNA"/>
</dbReference>
<dbReference type="Pfam" id="PF21351">
    <property type="entry name" value="TetR_C_41"/>
    <property type="match status" value="1"/>
</dbReference>
<keyword evidence="7" id="KW-1185">Reference proteome</keyword>
<reference evidence="6 7" key="1">
    <citation type="submission" date="2024-03" db="EMBL/GenBank/DDBJ databases">
        <title>Actinomycetospora sp. OC33-EN07, a novel actinomycete isolated from wild orchid (Aerides multiflora).</title>
        <authorList>
            <person name="Suriyachadkun C."/>
        </authorList>
    </citation>
    <scope>NUCLEOTIDE SEQUENCE [LARGE SCALE GENOMIC DNA]</scope>
    <source>
        <strain evidence="6 7">OC33-EN07</strain>
    </source>
</reference>
<protein>
    <submittedName>
        <fullName evidence="6">Helix-turn-helix domain-containing protein</fullName>
    </submittedName>
</protein>
<dbReference type="PANTHER" id="PTHR30055:SF234">
    <property type="entry name" value="HTH-TYPE TRANSCRIPTIONAL REGULATOR BETI"/>
    <property type="match status" value="1"/>
</dbReference>
<organism evidence="6 7">
    <name type="scientific">Actinomycetospora flava</name>
    <dbReference type="NCBI Taxonomy" id="3129232"/>
    <lineage>
        <taxon>Bacteria</taxon>
        <taxon>Bacillati</taxon>
        <taxon>Actinomycetota</taxon>
        <taxon>Actinomycetes</taxon>
        <taxon>Pseudonocardiales</taxon>
        <taxon>Pseudonocardiaceae</taxon>
        <taxon>Actinomycetospora</taxon>
    </lineage>
</organism>
<dbReference type="Pfam" id="PF00440">
    <property type="entry name" value="TetR_N"/>
    <property type="match status" value="1"/>
</dbReference>
<evidence type="ECO:0000259" key="5">
    <source>
        <dbReference type="PROSITE" id="PS50977"/>
    </source>
</evidence>
<evidence type="ECO:0000256" key="4">
    <source>
        <dbReference type="PROSITE-ProRule" id="PRU00335"/>
    </source>
</evidence>
<accession>A0ABU8LZH6</accession>
<dbReference type="InterPro" id="IPR001647">
    <property type="entry name" value="HTH_TetR"/>
</dbReference>
<dbReference type="Gene3D" id="1.10.357.10">
    <property type="entry name" value="Tetracycline Repressor, domain 2"/>
    <property type="match status" value="1"/>
</dbReference>
<dbReference type="InterPro" id="IPR049484">
    <property type="entry name" value="Rv0078-like_C"/>
</dbReference>
<dbReference type="PANTHER" id="PTHR30055">
    <property type="entry name" value="HTH-TYPE TRANSCRIPTIONAL REGULATOR RUTR"/>
    <property type="match status" value="1"/>
</dbReference>
<proteinExistence type="predicted"/>
<evidence type="ECO:0000313" key="6">
    <source>
        <dbReference type="EMBL" id="MEJ2860201.1"/>
    </source>
</evidence>
<dbReference type="PROSITE" id="PS50977">
    <property type="entry name" value="HTH_TETR_2"/>
    <property type="match status" value="1"/>
</dbReference>
<comment type="caution">
    <text evidence="6">The sequence shown here is derived from an EMBL/GenBank/DDBJ whole genome shotgun (WGS) entry which is preliminary data.</text>
</comment>
<gene>
    <name evidence="6" type="ORF">WCD58_03485</name>
</gene>
<keyword evidence="1" id="KW-0805">Transcription regulation</keyword>